<evidence type="ECO:0000256" key="5">
    <source>
        <dbReference type="SAM" id="MobiDB-lite"/>
    </source>
</evidence>
<accession>A0A0N5AMY7</accession>
<protein>
    <recommendedName>
        <fullName evidence="4">Exocyst complex component Sec8</fullName>
    </recommendedName>
</protein>
<evidence type="ECO:0000259" key="6">
    <source>
        <dbReference type="Pfam" id="PF04048"/>
    </source>
</evidence>
<evidence type="ECO:0000313" key="7">
    <source>
        <dbReference type="Proteomes" id="UP000046393"/>
    </source>
</evidence>
<dbReference type="PANTHER" id="PTHR14146:SF0">
    <property type="entry name" value="EXOCYST COMPLEX COMPONENT 4"/>
    <property type="match status" value="1"/>
</dbReference>
<dbReference type="GO" id="GO:0045202">
    <property type="term" value="C:synapse"/>
    <property type="evidence" value="ECO:0007669"/>
    <property type="project" value="TreeGrafter"/>
</dbReference>
<dbReference type="PANTHER" id="PTHR14146">
    <property type="entry name" value="EXOCYST COMPLEX COMPONENT 4"/>
    <property type="match status" value="1"/>
</dbReference>
<dbReference type="WBParaSite" id="SMUV_0000596001-mRNA-1">
    <property type="protein sequence ID" value="SMUV_0000596001-mRNA-1"/>
    <property type="gene ID" value="SMUV_0000596001"/>
</dbReference>
<feature type="domain" description="Exocyst complex component Sec8 N-terminal" evidence="6">
    <location>
        <begin position="62"/>
        <end position="149"/>
    </location>
</feature>
<reference evidence="8" key="1">
    <citation type="submission" date="2017-02" db="UniProtKB">
        <authorList>
            <consortium name="WormBaseParasite"/>
        </authorList>
    </citation>
    <scope>IDENTIFICATION</scope>
</reference>
<dbReference type="GO" id="GO:0032584">
    <property type="term" value="C:growth cone membrane"/>
    <property type="evidence" value="ECO:0007669"/>
    <property type="project" value="TreeGrafter"/>
</dbReference>
<dbReference type="Proteomes" id="UP000046393">
    <property type="component" value="Unplaced"/>
</dbReference>
<dbReference type="STRING" id="451379.A0A0N5AMY7"/>
<dbReference type="Pfam" id="PF04048">
    <property type="entry name" value="Sec8_N"/>
    <property type="match status" value="1"/>
</dbReference>
<evidence type="ECO:0000256" key="1">
    <source>
        <dbReference type="ARBA" id="ARBA00010470"/>
    </source>
</evidence>
<evidence type="ECO:0000256" key="4">
    <source>
        <dbReference type="RuleBase" id="RU367079"/>
    </source>
</evidence>
<organism evidence="7 8">
    <name type="scientific">Syphacia muris</name>
    <dbReference type="NCBI Taxonomy" id="451379"/>
    <lineage>
        <taxon>Eukaryota</taxon>
        <taxon>Metazoa</taxon>
        <taxon>Ecdysozoa</taxon>
        <taxon>Nematoda</taxon>
        <taxon>Chromadorea</taxon>
        <taxon>Rhabditida</taxon>
        <taxon>Spirurina</taxon>
        <taxon>Oxyuridomorpha</taxon>
        <taxon>Oxyuroidea</taxon>
        <taxon>Oxyuridae</taxon>
        <taxon>Syphacia</taxon>
    </lineage>
</organism>
<name>A0A0N5AMY7_9BILA</name>
<keyword evidence="2 4" id="KW-0813">Transport</keyword>
<feature type="compositionally biased region" description="Basic and acidic residues" evidence="5">
    <location>
        <begin position="1"/>
        <end position="22"/>
    </location>
</feature>
<dbReference type="GO" id="GO:0000145">
    <property type="term" value="C:exocyst"/>
    <property type="evidence" value="ECO:0007669"/>
    <property type="project" value="UniProtKB-UniRule"/>
</dbReference>
<dbReference type="AlphaFoldDB" id="A0A0N5AMY7"/>
<dbReference type="GO" id="GO:0006612">
    <property type="term" value="P:protein targeting to membrane"/>
    <property type="evidence" value="ECO:0007669"/>
    <property type="project" value="UniProtKB-UniRule"/>
</dbReference>
<dbReference type="InterPro" id="IPR007191">
    <property type="entry name" value="Sec8_exocyst_N"/>
</dbReference>
<comment type="function">
    <text evidence="4">Component of the exocyst complex involved in the docking of exocytic vesicles with fusion sites on the plasma membrane.</text>
</comment>
<dbReference type="GO" id="GO:0007268">
    <property type="term" value="P:chemical synaptic transmission"/>
    <property type="evidence" value="ECO:0007669"/>
    <property type="project" value="TreeGrafter"/>
</dbReference>
<sequence>MSATDEKPRAPPRRTAYDRSKTTQDNTSALFLNMIRALITSTSEDQRELDRRRLERGFAEYSKTVDALVREHENDVEVCLESFRTVSSKITACRERMHSLKSGLLSCRSLLQCRRDDLKRLWMENAQQKHVSHVLDQIEKVKHLESEVNEAIQHADYLSAANSLKEADLLLNGPFSNIDGLSNLRTDIHEVSKKLVEHILNDIVNYLVVNPFESRLLEVIKSFPESKAAESKECSELLKKSMVGKANMTQPSDLQPSQVLIGEHMNMCLRSLAVFDRLSSTLMQVRHLIPSTLAQMIQKTALIIRVAFREDESGDVRYLAQYIQLVIAQLKSSYEVHCILEKELEKFKRAEKDKKNSDTADNINLSIVSGFWETAQEALQKIVSDYVKEVDLPMDTVQKTSNNHEKVKLFKFSASACTASGLSSSGSNQQLLICPPSPWNITAIFPYLEKFCSEREAESGLRQPCSLRKFLHSFVLDVFVDRFRTKMERLAENALQGRDAWRNLLSPPNPISCLNVILFLLLVLSSCYNIFGICEEIGKLIVTMETFTDRLSSLWLLVIQDFLKIASSVYEMIIRPSFEKEEKRERRKISAAWAVDEDISRLLKSLPNWCLAVSDEEIYSSLTTPTSILAAGESESEIRQRNERESELLIGNLGTAKQLVKEELITDMELIHSLACMHESLKWFCKNFRNLIDLLSESAKNIMRTCVIQYQSQTEATEHKEENIYDAVEGRLAELDTIADTCLLIIHLELRVHCFFHLLPLARVRPSLPHDELDNEMVSFGRDMMQFHQLLNGYLPIQKMKYLFDGLGHLAASIFIHSSQHIQKLTENGRKRVCRSIFAVQKRLSKLTGRRESDLDRARSFYELLSHDPDELLAIIIEQGACYSHLEYTYLISLAIRSNPALSAQPGALEQRITQLKSILSQLKKQ</sequence>
<evidence type="ECO:0000313" key="8">
    <source>
        <dbReference type="WBParaSite" id="SMUV_0000596001-mRNA-1"/>
    </source>
</evidence>
<keyword evidence="4" id="KW-0653">Protein transport</keyword>
<comment type="similarity">
    <text evidence="1 4">Belongs to the SEC8 family.</text>
</comment>
<dbReference type="GO" id="GO:0090522">
    <property type="term" value="P:vesicle tethering involved in exocytosis"/>
    <property type="evidence" value="ECO:0007669"/>
    <property type="project" value="UniProtKB-UniRule"/>
</dbReference>
<dbReference type="InterPro" id="IPR039682">
    <property type="entry name" value="Sec8/EXOC4"/>
</dbReference>
<keyword evidence="7" id="KW-1185">Reference proteome</keyword>
<dbReference type="GO" id="GO:0006904">
    <property type="term" value="P:vesicle docking involved in exocytosis"/>
    <property type="evidence" value="ECO:0007669"/>
    <property type="project" value="InterPro"/>
</dbReference>
<proteinExistence type="inferred from homology"/>
<feature type="region of interest" description="Disordered" evidence="5">
    <location>
        <begin position="1"/>
        <end position="23"/>
    </location>
</feature>
<dbReference type="GO" id="GO:0015031">
    <property type="term" value="P:protein transport"/>
    <property type="evidence" value="ECO:0007669"/>
    <property type="project" value="UniProtKB-KW"/>
</dbReference>
<evidence type="ECO:0000256" key="2">
    <source>
        <dbReference type="ARBA" id="ARBA00022448"/>
    </source>
</evidence>
<evidence type="ECO:0000256" key="3">
    <source>
        <dbReference type="ARBA" id="ARBA00022483"/>
    </source>
</evidence>
<keyword evidence="3 4" id="KW-0268">Exocytosis</keyword>
<dbReference type="GO" id="GO:0006893">
    <property type="term" value="P:Golgi to plasma membrane transport"/>
    <property type="evidence" value="ECO:0007669"/>
    <property type="project" value="TreeGrafter"/>
</dbReference>